<accession>A0A401UXK2</accession>
<evidence type="ECO:0000313" key="3">
    <source>
        <dbReference type="EMBL" id="GCD19354.1"/>
    </source>
</evidence>
<evidence type="ECO:0000256" key="2">
    <source>
        <dbReference type="SAM" id="Phobius"/>
    </source>
</evidence>
<dbReference type="Proteomes" id="UP000288246">
    <property type="component" value="Unassembled WGS sequence"/>
</dbReference>
<gene>
    <name evidence="3" type="ORF">CTKZ_09160</name>
</gene>
<dbReference type="EMBL" id="BHYL01000060">
    <property type="protein sequence ID" value="GCD19354.1"/>
    <property type="molecule type" value="Genomic_DNA"/>
</dbReference>
<keyword evidence="2" id="KW-0472">Membrane</keyword>
<dbReference type="RefSeq" id="WP_124341888.1">
    <property type="nucleotide sequence ID" value="NZ_BHYL01000060.1"/>
</dbReference>
<reference evidence="3 4" key="1">
    <citation type="submission" date="2018-11" db="EMBL/GenBank/DDBJ databases">
        <title>Draft genome sequence of Cellulomonas takizawaensis strain TKZ-21.</title>
        <authorList>
            <person name="Yamamura H."/>
            <person name="Hayashi T."/>
            <person name="Hamada M."/>
            <person name="Serisawa Y."/>
            <person name="Matsuyama K."/>
            <person name="Nakagawa Y."/>
            <person name="Otoguro M."/>
            <person name="Yanagida F."/>
            <person name="Hayakawa M."/>
        </authorList>
    </citation>
    <scope>NUCLEOTIDE SEQUENCE [LARGE SCALE GENOMIC DNA]</scope>
    <source>
        <strain evidence="3 4">TKZ-21</strain>
    </source>
</reference>
<dbReference type="AlphaFoldDB" id="A0A401UXK2"/>
<evidence type="ECO:0000256" key="1">
    <source>
        <dbReference type="SAM" id="MobiDB-lite"/>
    </source>
</evidence>
<proteinExistence type="predicted"/>
<organism evidence="3 4">
    <name type="scientific">Cellulomonas algicola</name>
    <dbReference type="NCBI Taxonomy" id="2071633"/>
    <lineage>
        <taxon>Bacteria</taxon>
        <taxon>Bacillati</taxon>
        <taxon>Actinomycetota</taxon>
        <taxon>Actinomycetes</taxon>
        <taxon>Micrococcales</taxon>
        <taxon>Cellulomonadaceae</taxon>
        <taxon>Cellulomonas</taxon>
    </lineage>
</organism>
<dbReference type="Pfam" id="PF12389">
    <property type="entry name" value="Peptidase_M73"/>
    <property type="match status" value="1"/>
</dbReference>
<evidence type="ECO:0000313" key="4">
    <source>
        <dbReference type="Proteomes" id="UP000288246"/>
    </source>
</evidence>
<name>A0A401UXK2_9CELL</name>
<feature type="region of interest" description="Disordered" evidence="1">
    <location>
        <begin position="1"/>
        <end position="23"/>
    </location>
</feature>
<keyword evidence="2" id="KW-1133">Transmembrane helix</keyword>
<dbReference type="OrthoDB" id="4826267at2"/>
<keyword evidence="4" id="KW-1185">Reference proteome</keyword>
<feature type="transmembrane region" description="Helical" evidence="2">
    <location>
        <begin position="26"/>
        <end position="48"/>
    </location>
</feature>
<sequence length="232" mass="23615">MMDDLLQEMIDPAPPQRDRPRRRRMWTTVGIVGLAVVGATSLTTSALFSDTDSTSAEISTGTVDLAVGATSFALPPGGMAPGDTVYTPVTVSNDGSLQLRYAIEYRAETLATGPAPAPTLADGATPQSLGNVVQLAIFETGQCDAAGVASAAQLGAVDGAATPLATDFTAIVGSAATGPDTDDRDLGAGTDETLCVRVHLPIGADNSYQDTALALSLRMQAEQVANNGTSSS</sequence>
<comment type="caution">
    <text evidence="3">The sequence shown here is derived from an EMBL/GenBank/DDBJ whole genome shotgun (WGS) entry which is preliminary data.</text>
</comment>
<dbReference type="InterPro" id="IPR022121">
    <property type="entry name" value="Peptidase_M73_camelysin"/>
</dbReference>
<keyword evidence="2" id="KW-0812">Transmembrane</keyword>
<protein>
    <submittedName>
        <fullName evidence="3">Uncharacterized protein</fullName>
    </submittedName>
</protein>